<accession>A0A922LDG1</accession>
<evidence type="ECO:0000313" key="2">
    <source>
        <dbReference type="Proteomes" id="UP000790347"/>
    </source>
</evidence>
<reference evidence="1" key="2">
    <citation type="journal article" date="2022" name="Res Sq">
        <title>Comparative Genomics Reveals Insights into the Divergent Evolution of Astigmatic Mites and Household Pest Adaptations.</title>
        <authorList>
            <person name="Xiong Q."/>
            <person name="Wan A.T.-Y."/>
            <person name="Liu X.-Y."/>
            <person name="Fung C.S.-H."/>
            <person name="Xiao X."/>
            <person name="Malainual N."/>
            <person name="Hou J."/>
            <person name="Wang L."/>
            <person name="Wang M."/>
            <person name="Yang K."/>
            <person name="Cui Y."/>
            <person name="Leung E."/>
            <person name="Nong W."/>
            <person name="Shin S.-K."/>
            <person name="Au S."/>
            <person name="Jeong K.Y."/>
            <person name="Chew F.T."/>
            <person name="Hui J."/>
            <person name="Leung T.F."/>
            <person name="Tungtrongchitr A."/>
            <person name="Zhong N."/>
            <person name="Liu Z."/>
            <person name="Tsui S."/>
        </authorList>
    </citation>
    <scope>NUCLEOTIDE SEQUENCE</scope>
    <source>
        <strain evidence="1">Derf</strain>
        <tissue evidence="1">Whole organism</tissue>
    </source>
</reference>
<organism evidence="1 2">
    <name type="scientific">Dermatophagoides farinae</name>
    <name type="common">American house dust mite</name>
    <dbReference type="NCBI Taxonomy" id="6954"/>
    <lineage>
        <taxon>Eukaryota</taxon>
        <taxon>Metazoa</taxon>
        <taxon>Ecdysozoa</taxon>
        <taxon>Arthropoda</taxon>
        <taxon>Chelicerata</taxon>
        <taxon>Arachnida</taxon>
        <taxon>Acari</taxon>
        <taxon>Acariformes</taxon>
        <taxon>Sarcoptiformes</taxon>
        <taxon>Astigmata</taxon>
        <taxon>Psoroptidia</taxon>
        <taxon>Analgoidea</taxon>
        <taxon>Pyroglyphidae</taxon>
        <taxon>Dermatophagoidinae</taxon>
        <taxon>Dermatophagoides</taxon>
    </lineage>
</organism>
<dbReference type="AlphaFoldDB" id="A0A922LDG1"/>
<proteinExistence type="predicted"/>
<reference evidence="1" key="1">
    <citation type="submission" date="2013-05" db="EMBL/GenBank/DDBJ databases">
        <authorList>
            <person name="Yim A.K.Y."/>
            <person name="Chan T.F."/>
            <person name="Ji K.M."/>
            <person name="Liu X.Y."/>
            <person name="Zhou J.W."/>
            <person name="Li R.Q."/>
            <person name="Yang K.Y."/>
            <person name="Li J."/>
            <person name="Li M."/>
            <person name="Law P.T.W."/>
            <person name="Wu Y.L."/>
            <person name="Cai Z.L."/>
            <person name="Qin H."/>
            <person name="Bao Y."/>
            <person name="Leung R.K.K."/>
            <person name="Ng P.K.S."/>
            <person name="Zou J."/>
            <person name="Zhong X.J."/>
            <person name="Ran P.X."/>
            <person name="Zhong N.S."/>
            <person name="Liu Z.G."/>
            <person name="Tsui S.K.W."/>
        </authorList>
    </citation>
    <scope>NUCLEOTIDE SEQUENCE</scope>
    <source>
        <strain evidence="1">Derf</strain>
        <tissue evidence="1">Whole organism</tissue>
    </source>
</reference>
<keyword evidence="2" id="KW-1185">Reference proteome</keyword>
<gene>
    <name evidence="1" type="ORF">DERF_003024</name>
</gene>
<protein>
    <submittedName>
        <fullName evidence="1">Uncharacterized protein</fullName>
    </submittedName>
</protein>
<sequence length="89" mass="10413">MFDNEKNKKISQEFLIQNTLSNSHNMNPSSPRIYYRIYCTGTKSKMKLNPNNLQMVDLNKSSLVVQNNVYVQNSTAGFEKIYQNFITKR</sequence>
<dbReference type="EMBL" id="ASGP02000001">
    <property type="protein sequence ID" value="KAH9529120.1"/>
    <property type="molecule type" value="Genomic_DNA"/>
</dbReference>
<evidence type="ECO:0000313" key="1">
    <source>
        <dbReference type="EMBL" id="KAH9529120.1"/>
    </source>
</evidence>
<dbReference type="Proteomes" id="UP000790347">
    <property type="component" value="Unassembled WGS sequence"/>
</dbReference>
<comment type="caution">
    <text evidence="1">The sequence shown here is derived from an EMBL/GenBank/DDBJ whole genome shotgun (WGS) entry which is preliminary data.</text>
</comment>
<name>A0A922LDG1_DERFA</name>